<dbReference type="AlphaFoldDB" id="A0A1E5VFH0"/>
<evidence type="ECO:0000313" key="4">
    <source>
        <dbReference type="Proteomes" id="UP000095767"/>
    </source>
</evidence>
<keyword evidence="2" id="KW-0560">Oxidoreductase</keyword>
<proteinExistence type="inferred from homology"/>
<keyword evidence="4" id="KW-1185">Reference proteome</keyword>
<dbReference type="STRING" id="888268.A0A1E5VFH0"/>
<evidence type="ECO:0000256" key="1">
    <source>
        <dbReference type="ARBA" id="ARBA00005466"/>
    </source>
</evidence>
<dbReference type="EMBL" id="LWDX02041335">
    <property type="protein sequence ID" value="OEL23880.1"/>
    <property type="molecule type" value="Genomic_DNA"/>
</dbReference>
<gene>
    <name evidence="3" type="ORF">BAE44_0015098</name>
</gene>
<sequence>LAIDVLRASLVRGVALPSWTGYLSLTIGGTLSSTGLSVQTFRHGSRISYVYELDMITVKYPCSKPASKC</sequence>
<dbReference type="PANTHER" id="PTHR13878:SF42">
    <property type="entry name" value="CYTOKININ DEHYDROGENASE 1"/>
    <property type="match status" value="1"/>
</dbReference>
<dbReference type="OrthoDB" id="415825at2759"/>
<evidence type="ECO:0000256" key="2">
    <source>
        <dbReference type="ARBA" id="ARBA00023002"/>
    </source>
</evidence>
<feature type="non-terminal residue" evidence="3">
    <location>
        <position position="1"/>
    </location>
</feature>
<comment type="caution">
    <text evidence="3">The sequence shown here is derived from an EMBL/GenBank/DDBJ whole genome shotgun (WGS) entry which is preliminary data.</text>
</comment>
<dbReference type="GO" id="GO:0016491">
    <property type="term" value="F:oxidoreductase activity"/>
    <property type="evidence" value="ECO:0007669"/>
    <property type="project" value="UniProtKB-KW"/>
</dbReference>
<dbReference type="InterPro" id="IPR016169">
    <property type="entry name" value="FAD-bd_PCMH_sub2"/>
</dbReference>
<dbReference type="PANTHER" id="PTHR13878">
    <property type="entry name" value="GULONOLACTONE OXIDASE"/>
    <property type="match status" value="1"/>
</dbReference>
<protein>
    <submittedName>
        <fullName evidence="3">Uncharacterized protein</fullName>
    </submittedName>
</protein>
<dbReference type="InterPro" id="IPR036318">
    <property type="entry name" value="FAD-bd_PCMH-like_sf"/>
</dbReference>
<dbReference type="Proteomes" id="UP000095767">
    <property type="component" value="Unassembled WGS sequence"/>
</dbReference>
<accession>A0A1E5VFH0</accession>
<reference evidence="3 4" key="1">
    <citation type="submission" date="2016-09" db="EMBL/GenBank/DDBJ databases">
        <title>The draft genome of Dichanthelium oligosanthes: A C3 panicoid grass species.</title>
        <authorList>
            <person name="Studer A.J."/>
            <person name="Schnable J.C."/>
            <person name="Brutnell T.P."/>
        </authorList>
    </citation>
    <scope>NUCLEOTIDE SEQUENCE [LARGE SCALE GENOMIC DNA]</scope>
    <source>
        <strain evidence="4">cv. Kellogg 1175</strain>
        <tissue evidence="3">Leaf</tissue>
    </source>
</reference>
<name>A0A1E5VFH0_9POAL</name>
<comment type="similarity">
    <text evidence="1">Belongs to the oxygen-dependent FAD-linked oxidoreductase family.</text>
</comment>
<dbReference type="GO" id="GO:0050660">
    <property type="term" value="F:flavin adenine dinucleotide binding"/>
    <property type="evidence" value="ECO:0007669"/>
    <property type="project" value="InterPro"/>
</dbReference>
<organism evidence="3 4">
    <name type="scientific">Dichanthelium oligosanthes</name>
    <dbReference type="NCBI Taxonomy" id="888268"/>
    <lineage>
        <taxon>Eukaryota</taxon>
        <taxon>Viridiplantae</taxon>
        <taxon>Streptophyta</taxon>
        <taxon>Embryophyta</taxon>
        <taxon>Tracheophyta</taxon>
        <taxon>Spermatophyta</taxon>
        <taxon>Magnoliopsida</taxon>
        <taxon>Liliopsida</taxon>
        <taxon>Poales</taxon>
        <taxon>Poaceae</taxon>
        <taxon>PACMAD clade</taxon>
        <taxon>Panicoideae</taxon>
        <taxon>Panicodae</taxon>
        <taxon>Paniceae</taxon>
        <taxon>Dichantheliinae</taxon>
        <taxon>Dichanthelium</taxon>
    </lineage>
</organism>
<dbReference type="SUPFAM" id="SSF56176">
    <property type="entry name" value="FAD-binding/transporter-associated domain-like"/>
    <property type="match status" value="1"/>
</dbReference>
<dbReference type="Gene3D" id="3.30.465.10">
    <property type="match status" value="1"/>
</dbReference>
<evidence type="ECO:0000313" key="3">
    <source>
        <dbReference type="EMBL" id="OEL23880.1"/>
    </source>
</evidence>
<dbReference type="InterPro" id="IPR050432">
    <property type="entry name" value="FAD-linked_Oxidoreductases_BP"/>
</dbReference>